<keyword evidence="1" id="KW-1133">Transmembrane helix</keyword>
<dbReference type="PANTHER" id="PTHR33371">
    <property type="entry name" value="INTERMEMBRANE PHOSPHOLIPID TRANSPORT SYSTEM BINDING PROTEIN MLAD-RELATED"/>
    <property type="match status" value="1"/>
</dbReference>
<keyword evidence="1" id="KW-0812">Transmembrane</keyword>
<name>A0A2J0LDK0_9BACT</name>
<protein>
    <recommendedName>
        <fullName evidence="2">Mce/MlaD domain-containing protein</fullName>
    </recommendedName>
</protein>
<proteinExistence type="predicted"/>
<organism evidence="3 4">
    <name type="scientific">Candidatus Taenaricola geysiri</name>
    <dbReference type="NCBI Taxonomy" id="1974752"/>
    <lineage>
        <taxon>Bacteria</taxon>
        <taxon>Pseudomonadati</taxon>
        <taxon>Candidatus Omnitrophota</taxon>
        <taxon>Candidatus Taenaricola</taxon>
    </lineage>
</organism>
<keyword evidence="1" id="KW-0472">Membrane</keyword>
<sequence length="210" mass="23921">MDAKFKFEMKVGVFVFVGLVVFAYIVFSISDFYIFKPGYRIKVRFSFVDGIQASAPIRYAGVEVGKLENIKFYYSKEKEKTEVELKGWITKDAFIEKNAEAYINTLGVVGEKYLEILPGTREAGFLADGDELIGIDPVPMEKITHRAYEITENLQKFTDGLKEGQGTIGKLMTDDSVYNNLEEFTADIKAHPWKLLIKGREKSVDKKKTR</sequence>
<evidence type="ECO:0000259" key="2">
    <source>
        <dbReference type="Pfam" id="PF02470"/>
    </source>
</evidence>
<comment type="caution">
    <text evidence="3">The sequence shown here is derived from an EMBL/GenBank/DDBJ whole genome shotgun (WGS) entry which is preliminary data.</text>
</comment>
<gene>
    <name evidence="3" type="ORF">COW11_06035</name>
</gene>
<evidence type="ECO:0000256" key="1">
    <source>
        <dbReference type="SAM" id="Phobius"/>
    </source>
</evidence>
<dbReference type="Pfam" id="PF02470">
    <property type="entry name" value="MlaD"/>
    <property type="match status" value="1"/>
</dbReference>
<evidence type="ECO:0000313" key="3">
    <source>
        <dbReference type="EMBL" id="PIW65932.1"/>
    </source>
</evidence>
<dbReference type="InterPro" id="IPR003399">
    <property type="entry name" value="Mce/MlaD"/>
</dbReference>
<dbReference type="InterPro" id="IPR052336">
    <property type="entry name" value="MlaD_Phospholipid_Transporter"/>
</dbReference>
<dbReference type="EMBL" id="PFGP01000134">
    <property type="protein sequence ID" value="PIW65932.1"/>
    <property type="molecule type" value="Genomic_DNA"/>
</dbReference>
<dbReference type="PANTHER" id="PTHR33371:SF4">
    <property type="entry name" value="INTERMEMBRANE PHOSPHOLIPID TRANSPORT SYSTEM BINDING PROTEIN MLAD"/>
    <property type="match status" value="1"/>
</dbReference>
<evidence type="ECO:0000313" key="4">
    <source>
        <dbReference type="Proteomes" id="UP000231267"/>
    </source>
</evidence>
<feature type="domain" description="Mce/MlaD" evidence="2">
    <location>
        <begin position="37"/>
        <end position="119"/>
    </location>
</feature>
<feature type="transmembrane region" description="Helical" evidence="1">
    <location>
        <begin position="12"/>
        <end position="35"/>
    </location>
</feature>
<dbReference type="AlphaFoldDB" id="A0A2J0LDK0"/>
<accession>A0A2J0LDK0</accession>
<reference evidence="3 4" key="1">
    <citation type="submission" date="2017-09" db="EMBL/GenBank/DDBJ databases">
        <title>Depth-based differentiation of microbial function through sediment-hosted aquifers and enrichment of novel symbionts in the deep terrestrial subsurface.</title>
        <authorList>
            <person name="Probst A.J."/>
            <person name="Ladd B."/>
            <person name="Jarett J.K."/>
            <person name="Geller-Mcgrath D.E."/>
            <person name="Sieber C.M."/>
            <person name="Emerson J.B."/>
            <person name="Anantharaman K."/>
            <person name="Thomas B.C."/>
            <person name="Malmstrom R."/>
            <person name="Stieglmeier M."/>
            <person name="Klingl A."/>
            <person name="Woyke T."/>
            <person name="Ryan C.M."/>
            <person name="Banfield J.F."/>
        </authorList>
    </citation>
    <scope>NUCLEOTIDE SEQUENCE [LARGE SCALE GENOMIC DNA]</scope>
    <source>
        <strain evidence="3">CG12_big_fil_rev_8_21_14_0_65_43_15</strain>
    </source>
</reference>
<dbReference type="Proteomes" id="UP000231267">
    <property type="component" value="Unassembled WGS sequence"/>
</dbReference>